<evidence type="ECO:0000313" key="1">
    <source>
        <dbReference type="EMBL" id="TJW11363.1"/>
    </source>
</evidence>
<keyword evidence="2" id="KW-1185">Reference proteome</keyword>
<sequence>MLGNAAMQRKAISLSNIVFKWDCYPTFYGSQYALCPEDQCLFDIPDKKTEAALVPLRAAAEALERFGGRNPSKRAFLYLVPDNQNIPGAPVAPLVANALSYPQMLSVVRSECSNAVVIDGGVSYDQFLEGWYRTDHHWNIQGAYAAYTKIAQAMGLKVDAARTMDIISYGGIQFRGTLARRSLDDSFFDVLTDIKTDSEQNLLVSVDGGETGGPELLVRRDAYDRGWYGGNRFTSHYGEYFNFGPGLVTIRNTSNHSGSGLLVIADSFSSCLDRFFAENYEFVYMLDPRNSNKTANQLLDENESIVDVLVLMCRSNFVAQSTINALV</sequence>
<organism evidence="1 2">
    <name type="scientific">Parvibacter caecicola</name>
    <dbReference type="NCBI Taxonomy" id="747645"/>
    <lineage>
        <taxon>Bacteria</taxon>
        <taxon>Bacillati</taxon>
        <taxon>Actinomycetota</taxon>
        <taxon>Coriobacteriia</taxon>
        <taxon>Coriobacteriales</taxon>
        <taxon>Coriobacteriaceae</taxon>
        <taxon>Parvibacter</taxon>
    </lineage>
</organism>
<dbReference type="EMBL" id="SSTM01000002">
    <property type="protein sequence ID" value="TJW11363.1"/>
    <property type="molecule type" value="Genomic_DNA"/>
</dbReference>
<dbReference type="Proteomes" id="UP000309454">
    <property type="component" value="Unassembled WGS sequence"/>
</dbReference>
<gene>
    <name evidence="1" type="ORF">E5982_03920</name>
</gene>
<dbReference type="RefSeq" id="WP_136845527.1">
    <property type="nucleotide sequence ID" value="NZ_SSTM01000002.1"/>
</dbReference>
<reference evidence="1 2" key="1">
    <citation type="submission" date="2019-04" db="EMBL/GenBank/DDBJ databases">
        <title>Microbes associate with the intestines of laboratory mice.</title>
        <authorList>
            <person name="Navarre W."/>
            <person name="Wong E."/>
            <person name="Huang K.C."/>
            <person name="Tropini C."/>
            <person name="Ng K."/>
            <person name="Yu B."/>
        </authorList>
    </citation>
    <scope>NUCLEOTIDE SEQUENCE [LARGE SCALE GENOMIC DNA]</scope>
    <source>
        <strain evidence="1 2">NM48_B13</strain>
    </source>
</reference>
<name>A0A4T9TC22_9ACTN</name>
<dbReference type="InterPro" id="IPR025945">
    <property type="entry name" value="DHHW"/>
</dbReference>
<comment type="caution">
    <text evidence="1">The sequence shown here is derived from an EMBL/GenBank/DDBJ whole genome shotgun (WGS) entry which is preliminary data.</text>
</comment>
<evidence type="ECO:0000313" key="2">
    <source>
        <dbReference type="Proteomes" id="UP000309454"/>
    </source>
</evidence>
<dbReference type="OrthoDB" id="175771at2"/>
<evidence type="ECO:0008006" key="3">
    <source>
        <dbReference type="Google" id="ProtNLM"/>
    </source>
</evidence>
<dbReference type="Pfam" id="PF14286">
    <property type="entry name" value="DHHW"/>
    <property type="match status" value="1"/>
</dbReference>
<protein>
    <recommendedName>
        <fullName evidence="3">AlgX/AlgJ SGNH hydrolase-like domain-containing protein</fullName>
    </recommendedName>
</protein>
<dbReference type="AlphaFoldDB" id="A0A4T9TC22"/>
<accession>A0A4T9TC22</accession>
<proteinExistence type="predicted"/>